<evidence type="ECO:0000313" key="1">
    <source>
        <dbReference type="EMBL" id="RIJ48592.1"/>
    </source>
</evidence>
<sequence>MFANEARSQAVVDFSKTLTLQIPHPDRDSPKIEIEALSYTTVVSPSGNITKIAHFQLPDGNFLIPKNGMNYIALTHPLTFDDTGKAIEFMVDDNVKINSKGEFRVRFHSNGAGNVFPNWTW</sequence>
<dbReference type="Proteomes" id="UP000265926">
    <property type="component" value="Unassembled WGS sequence"/>
</dbReference>
<accession>A0A399T1D3</accession>
<gene>
    <name evidence="1" type="ORF">D1614_08630</name>
</gene>
<dbReference type="AlphaFoldDB" id="A0A399T1D3"/>
<name>A0A399T1D3_9BACT</name>
<proteinExistence type="predicted"/>
<organism evidence="1 2">
    <name type="scientific">Maribellus luteus</name>
    <dbReference type="NCBI Taxonomy" id="2305463"/>
    <lineage>
        <taxon>Bacteria</taxon>
        <taxon>Pseudomonadati</taxon>
        <taxon>Bacteroidota</taxon>
        <taxon>Bacteroidia</taxon>
        <taxon>Marinilabiliales</taxon>
        <taxon>Prolixibacteraceae</taxon>
        <taxon>Maribellus</taxon>
    </lineage>
</organism>
<keyword evidence="2" id="KW-1185">Reference proteome</keyword>
<reference evidence="1 2" key="1">
    <citation type="submission" date="2018-08" db="EMBL/GenBank/DDBJ databases">
        <title>Pallidiluteibacterium maritimus gen. nov., sp. nov., isolated from coastal sediment.</title>
        <authorList>
            <person name="Zhou L.Y."/>
        </authorList>
    </citation>
    <scope>NUCLEOTIDE SEQUENCE [LARGE SCALE GENOMIC DNA]</scope>
    <source>
        <strain evidence="1 2">XSD2</strain>
    </source>
</reference>
<dbReference type="EMBL" id="QWGR01000004">
    <property type="protein sequence ID" value="RIJ48592.1"/>
    <property type="molecule type" value="Genomic_DNA"/>
</dbReference>
<evidence type="ECO:0000313" key="2">
    <source>
        <dbReference type="Proteomes" id="UP000265926"/>
    </source>
</evidence>
<comment type="caution">
    <text evidence="1">The sequence shown here is derived from an EMBL/GenBank/DDBJ whole genome shotgun (WGS) entry which is preliminary data.</text>
</comment>
<protein>
    <submittedName>
        <fullName evidence="1">Uncharacterized protein</fullName>
    </submittedName>
</protein>